<reference evidence="1 2" key="1">
    <citation type="submission" date="2021-06" db="EMBL/GenBank/DDBJ databases">
        <title>Sphingomonas sp. XMGL2, whole genome shotgun sequencing project.</title>
        <authorList>
            <person name="Zhao G."/>
            <person name="Shen L."/>
        </authorList>
    </citation>
    <scope>NUCLEOTIDE SEQUENCE [LARGE SCALE GENOMIC DNA]</scope>
    <source>
        <strain evidence="1 2">XMGL2</strain>
    </source>
</reference>
<evidence type="ECO:0000313" key="2">
    <source>
        <dbReference type="Proteomes" id="UP000776276"/>
    </source>
</evidence>
<gene>
    <name evidence="1" type="ORF">KOF26_02675</name>
</gene>
<accession>A0ABS6BEM4</accession>
<dbReference type="EMBL" id="JAHKRT010000001">
    <property type="protein sequence ID" value="MBU3076757.1"/>
    <property type="molecule type" value="Genomic_DNA"/>
</dbReference>
<organism evidence="1 2">
    <name type="scientific">Sphingomonas quercus</name>
    <dbReference type="NCBI Taxonomy" id="2842451"/>
    <lineage>
        <taxon>Bacteria</taxon>
        <taxon>Pseudomonadati</taxon>
        <taxon>Pseudomonadota</taxon>
        <taxon>Alphaproteobacteria</taxon>
        <taxon>Sphingomonadales</taxon>
        <taxon>Sphingomonadaceae</taxon>
        <taxon>Sphingomonas</taxon>
    </lineage>
</organism>
<name>A0ABS6BEM4_9SPHN</name>
<comment type="caution">
    <text evidence="1">The sequence shown here is derived from an EMBL/GenBank/DDBJ whole genome shotgun (WGS) entry which is preliminary data.</text>
</comment>
<evidence type="ECO:0008006" key="3">
    <source>
        <dbReference type="Google" id="ProtNLM"/>
    </source>
</evidence>
<keyword evidence="2" id="KW-1185">Reference proteome</keyword>
<dbReference type="Proteomes" id="UP000776276">
    <property type="component" value="Unassembled WGS sequence"/>
</dbReference>
<evidence type="ECO:0000313" key="1">
    <source>
        <dbReference type="EMBL" id="MBU3076757.1"/>
    </source>
</evidence>
<proteinExistence type="predicted"/>
<dbReference type="RefSeq" id="WP_216319506.1">
    <property type="nucleotide sequence ID" value="NZ_JAHKRT010000001.1"/>
</dbReference>
<protein>
    <recommendedName>
        <fullName evidence="3">YCII-related domain-containing protein</fullName>
    </recommendedName>
</protein>
<sequence length="118" mass="12707">MPRFLAVYTIQPEAVVRFRALPRAEQDAIDAAGLKQWAEWEARHAASLPDRGGMVGKTLRVTQEGAAPGVNSFCGYVIVEAETIEAAARIFEGHPHFATFPGDGVDIMPFLTGPDPSA</sequence>